<dbReference type="GO" id="GO:0047244">
    <property type="term" value="F:N-acetylglucosaminyldiphosphoundecaprenol N-acetyl-beta-D-mannosaminyltransferase activity"/>
    <property type="evidence" value="ECO:0007669"/>
    <property type="project" value="UniProtKB-UniRule"/>
</dbReference>
<accession>A0A0R2FKE5</accession>
<evidence type="ECO:0000256" key="3">
    <source>
        <dbReference type="ARBA" id="ARBA00022944"/>
    </source>
</evidence>
<protein>
    <recommendedName>
        <fullName evidence="5">N-acetylglucosaminyldiphosphoundecaprenol N-acetyl-beta-D-mannosaminyltransferase</fullName>
        <ecNumber evidence="5">2.4.1.187</ecNumber>
    </recommendedName>
    <alternativeName>
        <fullName evidence="5">N-acetylmannosaminyltransferase</fullName>
    </alternativeName>
    <alternativeName>
        <fullName evidence="5">UDP-N-acetylmannosamine transferase</fullName>
    </alternativeName>
    <alternativeName>
        <fullName evidence="5">UDP-N-acetylmannosamine:N-acetylglucosaminyl pyrophosphorylundecaprenol N-acetylmannosaminyltransferase</fullName>
    </alternativeName>
</protein>
<dbReference type="Pfam" id="PF03808">
    <property type="entry name" value="Glyco_tran_WecG"/>
    <property type="match status" value="1"/>
</dbReference>
<dbReference type="EMBL" id="JQAR01000015">
    <property type="protein sequence ID" value="KRN28294.1"/>
    <property type="molecule type" value="Genomic_DNA"/>
</dbReference>
<dbReference type="PANTHER" id="PTHR34136">
    <property type="match status" value="1"/>
</dbReference>
<comment type="catalytic activity">
    <reaction evidence="5">
        <text>UDP-N-acetyl-alpha-D-mannosamine + N-acetyl-alpha-D-glucosaminyl-di-trans,octa-cis-undecaprenyl diphosphate = N-acetyl-beta-D-mannosaminyl-(1-&gt;4)-N-acetyl-alpha-D-glucosaminyl di-trans,octa-cis-undecaprenyl diphosphate + UDP + H(+)</text>
        <dbReference type="Rhea" id="RHEA:16053"/>
        <dbReference type="ChEBI" id="CHEBI:15378"/>
        <dbReference type="ChEBI" id="CHEBI:58223"/>
        <dbReference type="ChEBI" id="CHEBI:62959"/>
        <dbReference type="ChEBI" id="CHEBI:68623"/>
        <dbReference type="ChEBI" id="CHEBI:132210"/>
        <dbReference type="EC" id="2.4.1.187"/>
    </reaction>
</comment>
<gene>
    <name evidence="6" type="ORF">IV36_GL000546</name>
</gene>
<dbReference type="InterPro" id="IPR034714">
    <property type="entry name" value="TagA_TarA"/>
</dbReference>
<dbReference type="GO" id="GO:0071555">
    <property type="term" value="P:cell wall organization"/>
    <property type="evidence" value="ECO:0007669"/>
    <property type="project" value="UniProtKB-KW"/>
</dbReference>
<organism evidence="6 7">
    <name type="scientific">Liquorilactobacillus mali</name>
    <dbReference type="NCBI Taxonomy" id="1618"/>
    <lineage>
        <taxon>Bacteria</taxon>
        <taxon>Bacillati</taxon>
        <taxon>Bacillota</taxon>
        <taxon>Bacilli</taxon>
        <taxon>Lactobacillales</taxon>
        <taxon>Lactobacillaceae</taxon>
        <taxon>Liquorilactobacillus</taxon>
    </lineage>
</organism>
<dbReference type="STRING" id="1618.IV36_GL000546"/>
<dbReference type="GO" id="GO:0019350">
    <property type="term" value="P:teichoic acid biosynthetic process"/>
    <property type="evidence" value="ECO:0007669"/>
    <property type="project" value="UniProtKB-UniRule"/>
</dbReference>
<keyword evidence="2 5" id="KW-0808">Transferase</keyword>
<evidence type="ECO:0000256" key="2">
    <source>
        <dbReference type="ARBA" id="ARBA00022679"/>
    </source>
</evidence>
<comment type="caution">
    <text evidence="6">The sequence shown here is derived from an EMBL/GenBank/DDBJ whole genome shotgun (WGS) entry which is preliminary data.</text>
</comment>
<dbReference type="RefSeq" id="WP_056991557.1">
    <property type="nucleotide sequence ID" value="NZ_JQAR01000015.1"/>
</dbReference>
<evidence type="ECO:0000313" key="7">
    <source>
        <dbReference type="Proteomes" id="UP000051727"/>
    </source>
</evidence>
<dbReference type="PATRIC" id="fig|1618.3.peg.546"/>
<proteinExistence type="inferred from homology"/>
<sequence>MSDKYEKVAVLGVNFTKITNKELLEQLKTDSLNHSNRFVITANPEIVLYARDNPEYLAVIKSADYTTADGIGIIKGANILKTPLPERVTGFDTLCSLLEFADKEQKSVYFLGAKPETVKKAIAKIRHEYPALKIAGYHDGYFEDEQEIATEIKASNPDFVFVALGFPKQEFFIAKHRQLTASIWMGVGGSFDVLAGTVKRAPLFWQKHHIEWLYRLFQEPSRFWRMLALPKYLIMIYLEKFGLLKTDD</sequence>
<evidence type="ECO:0000256" key="5">
    <source>
        <dbReference type="HAMAP-Rule" id="MF_02070"/>
    </source>
</evidence>
<reference evidence="6 7" key="1">
    <citation type="journal article" date="2015" name="Genome Announc.">
        <title>Expanding the biotechnology potential of lactobacilli through comparative genomics of 213 strains and associated genera.</title>
        <authorList>
            <person name="Sun Z."/>
            <person name="Harris H.M."/>
            <person name="McCann A."/>
            <person name="Guo C."/>
            <person name="Argimon S."/>
            <person name="Zhang W."/>
            <person name="Yang X."/>
            <person name="Jeffery I.B."/>
            <person name="Cooney J.C."/>
            <person name="Kagawa T.F."/>
            <person name="Liu W."/>
            <person name="Song Y."/>
            <person name="Salvetti E."/>
            <person name="Wrobel A."/>
            <person name="Rasinkangas P."/>
            <person name="Parkhill J."/>
            <person name="Rea M.C."/>
            <person name="O'Sullivan O."/>
            <person name="Ritari J."/>
            <person name="Douillard F.P."/>
            <person name="Paul Ross R."/>
            <person name="Yang R."/>
            <person name="Briner A.E."/>
            <person name="Felis G.E."/>
            <person name="de Vos W.M."/>
            <person name="Barrangou R."/>
            <person name="Klaenhammer T.R."/>
            <person name="Caufield P.W."/>
            <person name="Cui Y."/>
            <person name="Zhang H."/>
            <person name="O'Toole P.W."/>
        </authorList>
    </citation>
    <scope>NUCLEOTIDE SEQUENCE [LARGE SCALE GENOMIC DNA]</scope>
    <source>
        <strain evidence="6 7">ATCC 27304</strain>
    </source>
</reference>
<keyword evidence="3 5" id="KW-0777">Teichoic acid biosynthesis</keyword>
<dbReference type="Proteomes" id="UP000051727">
    <property type="component" value="Unassembled WGS sequence"/>
</dbReference>
<evidence type="ECO:0000256" key="4">
    <source>
        <dbReference type="ARBA" id="ARBA00023316"/>
    </source>
</evidence>
<evidence type="ECO:0000256" key="1">
    <source>
        <dbReference type="ARBA" id="ARBA00022676"/>
    </source>
</evidence>
<dbReference type="NCBIfam" id="TIGR00696">
    <property type="entry name" value="wecG_tagA_cpsF"/>
    <property type="match status" value="1"/>
</dbReference>
<dbReference type="CDD" id="cd06533">
    <property type="entry name" value="Glyco_transf_WecG_TagA"/>
    <property type="match status" value="1"/>
</dbReference>
<keyword evidence="4 5" id="KW-0961">Cell wall biogenesis/degradation</keyword>
<name>A0A0R2FKE5_9LACO</name>
<keyword evidence="1 5" id="KW-0328">Glycosyltransferase</keyword>
<evidence type="ECO:0000313" key="6">
    <source>
        <dbReference type="EMBL" id="KRN28294.1"/>
    </source>
</evidence>
<dbReference type="HAMAP" id="MF_02070">
    <property type="entry name" value="TagA_TarA"/>
    <property type="match status" value="1"/>
</dbReference>
<dbReference type="EC" id="2.4.1.187" evidence="5"/>
<comment type="similarity">
    <text evidence="5">Belongs to the glycosyltransferase 26 family. TagA/TarA subfamily.</text>
</comment>
<dbReference type="UniPathway" id="UPA00632"/>
<comment type="function">
    <text evidence="5">Catalyzes the conversion of GlcNAc-PP-undecaprenol into ManNAc-GlcNAc-PP-undecaprenol, the first committed lipid intermediate in the de novo synthesis of teichoic acid.</text>
</comment>
<dbReference type="InterPro" id="IPR004629">
    <property type="entry name" value="WecG_TagA_CpsF"/>
</dbReference>
<comment type="pathway">
    <text evidence="5">Cell wall biogenesis; teichoic acid biosynthesis.</text>
</comment>
<dbReference type="AlphaFoldDB" id="A0A0R2FKE5"/>
<dbReference type="OrthoDB" id="9771846at2"/>
<dbReference type="PANTHER" id="PTHR34136:SF1">
    <property type="entry name" value="UDP-N-ACETYL-D-MANNOSAMINURONIC ACID TRANSFERASE"/>
    <property type="match status" value="1"/>
</dbReference>